<protein>
    <submittedName>
        <fullName evidence="1">Uncharacterized protein</fullName>
    </submittedName>
</protein>
<dbReference type="Proteomes" id="UP000199372">
    <property type="component" value="Unassembled WGS sequence"/>
</dbReference>
<sequence>MQTDDMTRLMAFARHVGRPDTDPRDTAMRRGWLTRDGALTEDGRATLKSLAEQDHTRTVFRGNF</sequence>
<name>A0A1H8APV0_9RHOB</name>
<keyword evidence="2" id="KW-1185">Reference proteome</keyword>
<gene>
    <name evidence="1" type="ORF">SAMN04488011_101256</name>
</gene>
<dbReference type="RefSeq" id="WP_073128677.1">
    <property type="nucleotide sequence ID" value="NZ_FOCM01000001.1"/>
</dbReference>
<accession>A0A1H8APV0</accession>
<evidence type="ECO:0000313" key="2">
    <source>
        <dbReference type="Proteomes" id="UP000199372"/>
    </source>
</evidence>
<proteinExistence type="predicted"/>
<reference evidence="2" key="1">
    <citation type="submission" date="2016-10" db="EMBL/GenBank/DDBJ databases">
        <authorList>
            <person name="Varghese N."/>
            <person name="Submissions S."/>
        </authorList>
    </citation>
    <scope>NUCLEOTIDE SEQUENCE [LARGE SCALE GENOMIC DNA]</scope>
    <source>
        <strain evidence="2">DSM 26893</strain>
    </source>
</reference>
<dbReference type="AlphaFoldDB" id="A0A1H8APV0"/>
<dbReference type="EMBL" id="FOCM01000001">
    <property type="protein sequence ID" value="SEM72741.1"/>
    <property type="molecule type" value="Genomic_DNA"/>
</dbReference>
<organism evidence="1 2">
    <name type="scientific">Palleronia pelagia</name>
    <dbReference type="NCBI Taxonomy" id="387096"/>
    <lineage>
        <taxon>Bacteria</taxon>
        <taxon>Pseudomonadati</taxon>
        <taxon>Pseudomonadota</taxon>
        <taxon>Alphaproteobacteria</taxon>
        <taxon>Rhodobacterales</taxon>
        <taxon>Roseobacteraceae</taxon>
        <taxon>Palleronia</taxon>
    </lineage>
</organism>
<evidence type="ECO:0000313" key="1">
    <source>
        <dbReference type="EMBL" id="SEM72741.1"/>
    </source>
</evidence>